<organism evidence="17 18">
    <name type="scientific">Molorchus minor</name>
    <dbReference type="NCBI Taxonomy" id="1323400"/>
    <lineage>
        <taxon>Eukaryota</taxon>
        <taxon>Metazoa</taxon>
        <taxon>Ecdysozoa</taxon>
        <taxon>Arthropoda</taxon>
        <taxon>Hexapoda</taxon>
        <taxon>Insecta</taxon>
        <taxon>Pterygota</taxon>
        <taxon>Neoptera</taxon>
        <taxon>Endopterygota</taxon>
        <taxon>Coleoptera</taxon>
        <taxon>Polyphaga</taxon>
        <taxon>Cucujiformia</taxon>
        <taxon>Chrysomeloidea</taxon>
        <taxon>Cerambycidae</taxon>
        <taxon>Lamiinae</taxon>
        <taxon>Monochamini</taxon>
        <taxon>Molorchus</taxon>
    </lineage>
</organism>
<dbReference type="InterPro" id="IPR014030">
    <property type="entry name" value="Ketoacyl_synth_N"/>
</dbReference>
<keyword evidence="5" id="KW-0597">Phosphoprotein</keyword>
<evidence type="ECO:0000313" key="17">
    <source>
        <dbReference type="EMBL" id="KAJ8976433.1"/>
    </source>
</evidence>
<proteinExistence type="predicted"/>
<evidence type="ECO:0000256" key="8">
    <source>
        <dbReference type="ARBA" id="ARBA00022832"/>
    </source>
</evidence>
<dbReference type="Gene3D" id="3.30.70.3290">
    <property type="match status" value="1"/>
</dbReference>
<dbReference type="InterPro" id="IPR014043">
    <property type="entry name" value="Acyl_transferase_dom"/>
</dbReference>
<keyword evidence="18" id="KW-1185">Reference proteome</keyword>
<evidence type="ECO:0000313" key="18">
    <source>
        <dbReference type="Proteomes" id="UP001162164"/>
    </source>
</evidence>
<dbReference type="InterPro" id="IPR014031">
    <property type="entry name" value="Ketoacyl_synth_C"/>
</dbReference>
<dbReference type="PANTHER" id="PTHR43775:SF7">
    <property type="entry name" value="FATTY ACID SYNTHASE"/>
    <property type="match status" value="1"/>
</dbReference>
<dbReference type="PANTHER" id="PTHR43775">
    <property type="entry name" value="FATTY ACID SYNTHASE"/>
    <property type="match status" value="1"/>
</dbReference>
<comment type="caution">
    <text evidence="17">The sequence shown here is derived from an EMBL/GenBank/DDBJ whole genome shotgun (WGS) entry which is preliminary data.</text>
</comment>
<feature type="domain" description="Ketosynthase family 3 (KS3)" evidence="16">
    <location>
        <begin position="1"/>
        <end position="310"/>
    </location>
</feature>
<dbReference type="SUPFAM" id="SSF53901">
    <property type="entry name" value="Thiolase-like"/>
    <property type="match status" value="2"/>
</dbReference>
<dbReference type="InterPro" id="IPR018201">
    <property type="entry name" value="Ketoacyl_synth_AS"/>
</dbReference>
<dbReference type="EC" id="2.3.1.85" evidence="1"/>
<dbReference type="Pfam" id="PF02801">
    <property type="entry name" value="Ketoacyl-synt_C"/>
    <property type="match status" value="1"/>
</dbReference>
<evidence type="ECO:0000259" key="16">
    <source>
        <dbReference type="PROSITE" id="PS52004"/>
    </source>
</evidence>
<evidence type="ECO:0000256" key="1">
    <source>
        <dbReference type="ARBA" id="ARBA00012873"/>
    </source>
</evidence>
<evidence type="ECO:0000256" key="11">
    <source>
        <dbReference type="ARBA" id="ARBA00023027"/>
    </source>
</evidence>
<dbReference type="InterPro" id="IPR016039">
    <property type="entry name" value="Thiolase-like"/>
</dbReference>
<dbReference type="Gene3D" id="3.40.366.10">
    <property type="entry name" value="Malonyl-Coenzyme A Acyl Carrier Protein, domain 2"/>
    <property type="match status" value="1"/>
</dbReference>
<dbReference type="InterPro" id="IPR050091">
    <property type="entry name" value="PKS_NRPS_Biosynth_Enz"/>
</dbReference>
<keyword evidence="14" id="KW-0511">Multifunctional enzyme</keyword>
<name>A0ABQ9JFM8_9CUCU</name>
<evidence type="ECO:0000256" key="15">
    <source>
        <dbReference type="ARBA" id="ARBA00044883"/>
    </source>
</evidence>
<protein>
    <recommendedName>
        <fullName evidence="2">Fatty acid synthase</fullName>
        <ecNumber evidence="1">2.3.1.85</ecNumber>
    </recommendedName>
</protein>
<evidence type="ECO:0000256" key="2">
    <source>
        <dbReference type="ARBA" id="ARBA00018769"/>
    </source>
</evidence>
<keyword evidence="6" id="KW-0808">Transferase</keyword>
<dbReference type="Gene3D" id="3.40.47.10">
    <property type="match status" value="1"/>
</dbReference>
<evidence type="ECO:0000256" key="14">
    <source>
        <dbReference type="ARBA" id="ARBA00023268"/>
    </source>
</evidence>
<keyword evidence="4" id="KW-0444">Lipid biosynthesis</keyword>
<dbReference type="Pfam" id="PF16197">
    <property type="entry name" value="KAsynt_C_assoc"/>
    <property type="match status" value="1"/>
</dbReference>
<evidence type="ECO:0000256" key="13">
    <source>
        <dbReference type="ARBA" id="ARBA00023160"/>
    </source>
</evidence>
<evidence type="ECO:0000256" key="6">
    <source>
        <dbReference type="ARBA" id="ARBA00022679"/>
    </source>
</evidence>
<keyword evidence="9" id="KW-0521">NADP</keyword>
<evidence type="ECO:0000256" key="7">
    <source>
        <dbReference type="ARBA" id="ARBA00022801"/>
    </source>
</evidence>
<dbReference type="SMART" id="SM00825">
    <property type="entry name" value="PKS_KS"/>
    <property type="match status" value="1"/>
</dbReference>
<dbReference type="InterPro" id="IPR020841">
    <property type="entry name" value="PKS_Beta-ketoAc_synthase_dom"/>
</dbReference>
<evidence type="ECO:0000256" key="3">
    <source>
        <dbReference type="ARBA" id="ARBA00022450"/>
    </source>
</evidence>
<reference evidence="17" key="1">
    <citation type="journal article" date="2023" name="Insect Mol. Biol.">
        <title>Genome sequencing provides insights into the evolution of gene families encoding plant cell wall-degrading enzymes in longhorned beetles.</title>
        <authorList>
            <person name="Shin N.R."/>
            <person name="Okamura Y."/>
            <person name="Kirsch R."/>
            <person name="Pauchet Y."/>
        </authorList>
    </citation>
    <scope>NUCLEOTIDE SEQUENCE</scope>
    <source>
        <strain evidence="17">MMC_N1</strain>
    </source>
</reference>
<gene>
    <name evidence="17" type="ORF">NQ317_008467</name>
</gene>
<keyword evidence="12" id="KW-0443">Lipid metabolism</keyword>
<accession>A0ABQ9JFM8</accession>
<dbReference type="CDD" id="cd00833">
    <property type="entry name" value="PKS"/>
    <property type="match status" value="1"/>
</dbReference>
<sequence length="504" mass="55388">METSHTGRSKSVKYGSISGYYAKLPRLQLSESSSGINSTTYITANNISYTFDFHGPSCGVDAGCSSSIYAMNQAVDSIRLGVCDAAVVCSAHANFLPYDSMEFTKLGVLSPDGRCKTFDDDRNGYVKSEAVVAIFLQKRETARRIYATVSGIGCNVDGYKEDGLTHPSSRMQISLLRDIYQRYAINSDEVTCVECHGTGTLVGDIRECEALDEFFFSTKRTTPLRIGSVKTNVGHTEAAGGLVSLVKLLIVIQTEVIPANLHFESPAVDIPAVFNGKLEVVSQNTKYTGGLLALNSFGLGGANGHLVISPYSKLRRNNDDIKARSYIRLIRVSGRTNEAVEYILNKVNENREDADFLSLVDSTFSTEIKNHGYRGYINLDSSKRYISRCPSRNRPIWFSYSGMGSQWPKMGNDLVKFEVFRDTLKKCATALKPYDLDLENLVVNGTAEMFEDPVNCFTSIIALSVGLTDLLYSLEIKPDGIFGHSLGEIVMGGSRSSQGREKQT</sequence>
<comment type="catalytic activity">
    <reaction evidence="15">
        <text>acetyl-CoA + n malonyl-CoA + 2n NADPH + 2n H(+) = a long-chain fatty acid + (n+1) CoA + n CO2 + 2n NADP(+).</text>
        <dbReference type="EC" id="2.3.1.85"/>
    </reaction>
</comment>
<dbReference type="InterPro" id="IPR032821">
    <property type="entry name" value="PKS_assoc"/>
</dbReference>
<keyword evidence="7" id="KW-0378">Hydrolase</keyword>
<keyword evidence="3" id="KW-0596">Phosphopantetheine</keyword>
<keyword evidence="13" id="KW-0275">Fatty acid biosynthesis</keyword>
<keyword evidence="8" id="KW-0276">Fatty acid metabolism</keyword>
<dbReference type="InterPro" id="IPR001227">
    <property type="entry name" value="Ac_transferase_dom_sf"/>
</dbReference>
<dbReference type="Pfam" id="PF00109">
    <property type="entry name" value="ketoacyl-synt"/>
    <property type="match status" value="1"/>
</dbReference>
<keyword evidence="11" id="KW-0520">NAD</keyword>
<evidence type="ECO:0000256" key="12">
    <source>
        <dbReference type="ARBA" id="ARBA00023098"/>
    </source>
</evidence>
<dbReference type="Pfam" id="PF00698">
    <property type="entry name" value="Acyl_transf_1"/>
    <property type="match status" value="1"/>
</dbReference>
<evidence type="ECO:0000256" key="4">
    <source>
        <dbReference type="ARBA" id="ARBA00022516"/>
    </source>
</evidence>
<evidence type="ECO:0000256" key="10">
    <source>
        <dbReference type="ARBA" id="ARBA00023002"/>
    </source>
</evidence>
<dbReference type="PROSITE" id="PS00606">
    <property type="entry name" value="KS3_1"/>
    <property type="match status" value="1"/>
</dbReference>
<evidence type="ECO:0000256" key="9">
    <source>
        <dbReference type="ARBA" id="ARBA00022857"/>
    </source>
</evidence>
<dbReference type="PROSITE" id="PS52004">
    <property type="entry name" value="KS3_2"/>
    <property type="match status" value="1"/>
</dbReference>
<evidence type="ECO:0000256" key="5">
    <source>
        <dbReference type="ARBA" id="ARBA00022553"/>
    </source>
</evidence>
<dbReference type="InterPro" id="IPR016035">
    <property type="entry name" value="Acyl_Trfase/lysoPLipase"/>
</dbReference>
<dbReference type="EMBL" id="JAPWTJ010000672">
    <property type="protein sequence ID" value="KAJ8976433.1"/>
    <property type="molecule type" value="Genomic_DNA"/>
</dbReference>
<dbReference type="Proteomes" id="UP001162164">
    <property type="component" value="Unassembled WGS sequence"/>
</dbReference>
<keyword evidence="10" id="KW-0560">Oxidoreductase</keyword>
<dbReference type="SUPFAM" id="SSF52151">
    <property type="entry name" value="FabD/lysophospholipase-like"/>
    <property type="match status" value="1"/>
</dbReference>